<keyword evidence="2" id="KW-0862">Zinc</keyword>
<name>A0AAW2U7S4_SESRA</name>
<dbReference type="Pfam" id="PF14223">
    <property type="entry name" value="Retrotran_gag_2"/>
    <property type="match status" value="1"/>
</dbReference>
<dbReference type="Pfam" id="PF07727">
    <property type="entry name" value="RVT_2"/>
    <property type="match status" value="1"/>
</dbReference>
<dbReference type="GO" id="GO:0003676">
    <property type="term" value="F:nucleic acid binding"/>
    <property type="evidence" value="ECO:0007669"/>
    <property type="project" value="InterPro"/>
</dbReference>
<feature type="compositionally biased region" description="Basic and acidic residues" evidence="3">
    <location>
        <begin position="164"/>
        <end position="176"/>
    </location>
</feature>
<dbReference type="Pfam" id="PF25597">
    <property type="entry name" value="SH3_retrovirus"/>
    <property type="match status" value="1"/>
</dbReference>
<dbReference type="AlphaFoldDB" id="A0AAW2U7S4"/>
<dbReference type="GO" id="GO:0004190">
    <property type="term" value="F:aspartic-type endopeptidase activity"/>
    <property type="evidence" value="ECO:0007669"/>
    <property type="project" value="UniProtKB-KW"/>
</dbReference>
<dbReference type="EMBL" id="JACGWJ010000006">
    <property type="protein sequence ID" value="KAL0413244.1"/>
    <property type="molecule type" value="Genomic_DNA"/>
</dbReference>
<organism evidence="5">
    <name type="scientific">Sesamum radiatum</name>
    <name type="common">Black benniseed</name>
    <dbReference type="NCBI Taxonomy" id="300843"/>
    <lineage>
        <taxon>Eukaryota</taxon>
        <taxon>Viridiplantae</taxon>
        <taxon>Streptophyta</taxon>
        <taxon>Embryophyta</taxon>
        <taxon>Tracheophyta</taxon>
        <taxon>Spermatophyta</taxon>
        <taxon>Magnoliopsida</taxon>
        <taxon>eudicotyledons</taxon>
        <taxon>Gunneridae</taxon>
        <taxon>Pentapetalae</taxon>
        <taxon>asterids</taxon>
        <taxon>lamiids</taxon>
        <taxon>Lamiales</taxon>
        <taxon>Pedaliaceae</taxon>
        <taxon>Sesamum</taxon>
    </lineage>
</organism>
<keyword evidence="1" id="KW-0378">Hydrolase</keyword>
<dbReference type="PANTHER" id="PTHR47592">
    <property type="entry name" value="PBF68 PROTEIN"/>
    <property type="match status" value="1"/>
</dbReference>
<dbReference type="InterPro" id="IPR054722">
    <property type="entry name" value="PolX-like_BBD"/>
</dbReference>
<dbReference type="InterPro" id="IPR043502">
    <property type="entry name" value="DNA/RNA_pol_sf"/>
</dbReference>
<keyword evidence="2" id="KW-0863">Zinc-finger</keyword>
<dbReference type="GO" id="GO:0008270">
    <property type="term" value="F:zinc ion binding"/>
    <property type="evidence" value="ECO:0007669"/>
    <property type="project" value="UniProtKB-KW"/>
</dbReference>
<dbReference type="InterPro" id="IPR001878">
    <property type="entry name" value="Znf_CCHC"/>
</dbReference>
<evidence type="ECO:0000256" key="3">
    <source>
        <dbReference type="SAM" id="MobiDB-lite"/>
    </source>
</evidence>
<evidence type="ECO:0000256" key="2">
    <source>
        <dbReference type="PROSITE-ProRule" id="PRU00047"/>
    </source>
</evidence>
<proteinExistence type="predicted"/>
<dbReference type="CDD" id="cd09272">
    <property type="entry name" value="RNase_HI_RT_Ty1"/>
    <property type="match status" value="1"/>
</dbReference>
<dbReference type="InterPro" id="IPR057670">
    <property type="entry name" value="SH3_retrovirus"/>
</dbReference>
<feature type="region of interest" description="Disordered" evidence="3">
    <location>
        <begin position="156"/>
        <end position="176"/>
    </location>
</feature>
<dbReference type="SUPFAM" id="SSF56672">
    <property type="entry name" value="DNA/RNA polymerases"/>
    <property type="match status" value="1"/>
</dbReference>
<sequence>MNGILDSINTELVLEFENHGSPVHMKILSWIWQAVTALQDIVISLTFVNLGERLVHAICTAVVPDFRFQGSGLSTTQCSYFLTVESENYTLFIISVSVIRTLPDISKLEPLDGTNFKRWSQKLLIYFEQLDVDYMLFRNPPETPADTSVLAITPTDTSKAAPAKSEDEAKQKFDRDNKTSAKDIWTTLETRYGGDDAGRKKYVVGKWLQFQMVDEKPIMDQIHEYENLVTDVLSEGMKMCEILQANVLLAKFPPPWSEYRNHLKHKNRDLTLQELINHMRTEEANRLKDKETSLSTLSVKANLVESAGSKDRFHQNKRKKFQKNNQHKPFKAPDGKIQKNKLVCYCCGKTGHKAYQCYQRKDHQKTNQKPATQGTPQVNLAEKDDEIIAGVVEANLVENKEDWILDTGASRHFCSNKALFHELLETTDGDCVFMGNSTTAGVAGKGKILLKLTSGKTLALNDVLFVPSLRRNLVSGSLLNKAGLKIVLESDKVIITKNNDFVGKGYLSGGLFVLNTVPIVFNKTTSRSAYMIESYDVWHGRLGHVNYSSIKRLKSMNLINSSDMKECSKCEICVEAKYTKEPFKPVTSRITELLELIHSDLADFKNSLSKGGFAPNFNHLKVWGCLAKVAYPDFKKSNIGPKTFDCVFIGYAQNSAAYRFMCLSDNSLCESRDAEFFELVFPLNKTTSMDLASSSNKSVETFSNSSVNELRRSKRQRTEHSFGPDFLTAFLTEDLERLNEEFVSMFLVENDPKTYTEAITSIDSSFWKEAIRNELDSIMLNHTWDSVDLPIGSKPIKCKWVFKKKMKPDGSIDKFKARLVVVGYTQKKGIDYFDTYSPVIKIATIRTLVALSAILGLIIHQMNVKTAFLNGDLEEEIYMEQPEGFSVPNQEHKVCKLRKSLYGLKQALKQWYEKFDYTLKSNGYKTNVSDTCVYSKSFGTECVIICLYVDDMLIFGTNIVVIEETKGFLSTQFDMKDLEGFCDANWVTANDEVSSTSGKSRSRMGRNLLGDVPLWVSTVPVSLHCDSQAAIGIAKNYAYNDKRRHIRIRHGAVKELLKNGVISLNYVRSERNLVDPLTKGLTRRIIFESSRAMGLKTLD</sequence>
<reference evidence="5" key="2">
    <citation type="journal article" date="2024" name="Plant">
        <title>Genomic evolution and insights into agronomic trait innovations of Sesamum species.</title>
        <authorList>
            <person name="Miao H."/>
            <person name="Wang L."/>
            <person name="Qu L."/>
            <person name="Liu H."/>
            <person name="Sun Y."/>
            <person name="Le M."/>
            <person name="Wang Q."/>
            <person name="Wei S."/>
            <person name="Zheng Y."/>
            <person name="Lin W."/>
            <person name="Duan Y."/>
            <person name="Cao H."/>
            <person name="Xiong S."/>
            <person name="Wang X."/>
            <person name="Wei L."/>
            <person name="Li C."/>
            <person name="Ma Q."/>
            <person name="Ju M."/>
            <person name="Zhao R."/>
            <person name="Li G."/>
            <person name="Mu C."/>
            <person name="Tian Q."/>
            <person name="Mei H."/>
            <person name="Zhang T."/>
            <person name="Gao T."/>
            <person name="Zhang H."/>
        </authorList>
    </citation>
    <scope>NUCLEOTIDE SEQUENCE</scope>
    <source>
        <strain evidence="5">G02</strain>
    </source>
</reference>
<dbReference type="PROSITE" id="PS50158">
    <property type="entry name" value="ZF_CCHC"/>
    <property type="match status" value="1"/>
</dbReference>
<accession>A0AAW2U7S4</accession>
<feature type="domain" description="CCHC-type" evidence="4">
    <location>
        <begin position="344"/>
        <end position="357"/>
    </location>
</feature>
<dbReference type="Pfam" id="PF13976">
    <property type="entry name" value="gag_pre-integrs"/>
    <property type="match status" value="1"/>
</dbReference>
<evidence type="ECO:0000313" key="5">
    <source>
        <dbReference type="EMBL" id="KAL0413244.1"/>
    </source>
</evidence>
<keyword evidence="1" id="KW-0645">Protease</keyword>
<evidence type="ECO:0000256" key="1">
    <source>
        <dbReference type="ARBA" id="ARBA00022750"/>
    </source>
</evidence>
<feature type="compositionally biased region" description="Basic residues" evidence="3">
    <location>
        <begin position="315"/>
        <end position="330"/>
    </location>
</feature>
<protein>
    <submittedName>
        <fullName evidence="5">Retrovirus-related Pol polyprotein from transposon TNT 1-94</fullName>
    </submittedName>
</protein>
<dbReference type="InterPro" id="IPR013103">
    <property type="entry name" value="RVT_2"/>
</dbReference>
<feature type="region of interest" description="Disordered" evidence="3">
    <location>
        <begin position="309"/>
        <end position="333"/>
    </location>
</feature>
<dbReference type="PANTHER" id="PTHR47592:SF30">
    <property type="entry name" value="CCHC-TYPE DOMAIN-CONTAINING PROTEIN"/>
    <property type="match status" value="1"/>
</dbReference>
<keyword evidence="2" id="KW-0479">Metal-binding</keyword>
<comment type="caution">
    <text evidence="5">The sequence shown here is derived from an EMBL/GenBank/DDBJ whole genome shotgun (WGS) entry which is preliminary data.</text>
</comment>
<gene>
    <name evidence="5" type="ORF">Sradi_1526100</name>
</gene>
<evidence type="ECO:0000259" key="4">
    <source>
        <dbReference type="PROSITE" id="PS50158"/>
    </source>
</evidence>
<dbReference type="Pfam" id="PF22936">
    <property type="entry name" value="Pol_BBD"/>
    <property type="match status" value="1"/>
</dbReference>
<keyword evidence="1" id="KW-0064">Aspartyl protease</keyword>
<reference evidence="5" key="1">
    <citation type="submission" date="2020-06" db="EMBL/GenBank/DDBJ databases">
        <authorList>
            <person name="Li T."/>
            <person name="Hu X."/>
            <person name="Zhang T."/>
            <person name="Song X."/>
            <person name="Zhang H."/>
            <person name="Dai N."/>
            <person name="Sheng W."/>
            <person name="Hou X."/>
            <person name="Wei L."/>
        </authorList>
    </citation>
    <scope>NUCLEOTIDE SEQUENCE</scope>
    <source>
        <strain evidence="5">G02</strain>
        <tissue evidence="5">Leaf</tissue>
    </source>
</reference>
<dbReference type="InterPro" id="IPR025724">
    <property type="entry name" value="GAG-pre-integrase_dom"/>
</dbReference>